<evidence type="ECO:0000256" key="4">
    <source>
        <dbReference type="ARBA" id="ARBA00022519"/>
    </source>
</evidence>
<accession>A0A139BU33</accession>
<dbReference type="PROSITE" id="PS00409">
    <property type="entry name" value="PROKAR_NTER_METHYL"/>
    <property type="match status" value="1"/>
</dbReference>
<dbReference type="PANTHER" id="PTHR39583:SF2">
    <property type="entry name" value="TYPE II SECRETION SYSTEM PROTEIN J"/>
    <property type="match status" value="1"/>
</dbReference>
<dbReference type="AlphaFoldDB" id="A0A139BU33"/>
<keyword evidence="6 8" id="KW-1133">Transmembrane helix</keyword>
<protein>
    <submittedName>
        <fullName evidence="9">General secretion pathway protein GspJ</fullName>
    </submittedName>
</protein>
<dbReference type="GO" id="GO:0005886">
    <property type="term" value="C:plasma membrane"/>
    <property type="evidence" value="ECO:0007669"/>
    <property type="project" value="UniProtKB-SubCell"/>
</dbReference>
<dbReference type="Pfam" id="PF07963">
    <property type="entry name" value="N_methyl"/>
    <property type="match status" value="1"/>
</dbReference>
<gene>
    <name evidence="9" type="ORF">AWT59_1390</name>
</gene>
<dbReference type="SUPFAM" id="SSF54523">
    <property type="entry name" value="Pili subunits"/>
    <property type="match status" value="2"/>
</dbReference>
<dbReference type="InterPro" id="IPR012902">
    <property type="entry name" value="N_methyl_site"/>
</dbReference>
<dbReference type="InterPro" id="IPR051621">
    <property type="entry name" value="T2SS_protein_J"/>
</dbReference>
<dbReference type="PANTHER" id="PTHR39583">
    <property type="entry name" value="TYPE II SECRETION SYSTEM PROTEIN J-RELATED"/>
    <property type="match status" value="1"/>
</dbReference>
<evidence type="ECO:0000256" key="5">
    <source>
        <dbReference type="ARBA" id="ARBA00022692"/>
    </source>
</evidence>
<name>A0A139BU33_9PROT</name>
<evidence type="ECO:0000256" key="6">
    <source>
        <dbReference type="ARBA" id="ARBA00022989"/>
    </source>
</evidence>
<reference evidence="9 10" key="2">
    <citation type="submission" date="2016-03" db="EMBL/GenBank/DDBJ databases">
        <title>New uncultured bacterium of the family Gallionellaceae from acid mine drainage: description and reconstruction of genome based on metagenomic analysis of microbial community.</title>
        <authorList>
            <person name="Kadnikov V."/>
            <person name="Ivasenko D."/>
            <person name="Beletsky A."/>
            <person name="Mardanov A."/>
            <person name="Danilova E."/>
            <person name="Pimenov N."/>
            <person name="Karnachuk O."/>
            <person name="Ravin N."/>
        </authorList>
    </citation>
    <scope>NUCLEOTIDE SEQUENCE [LARGE SCALE GENOMIC DNA]</scope>
    <source>
        <strain evidence="9">ShG14-8</strain>
    </source>
</reference>
<evidence type="ECO:0000256" key="8">
    <source>
        <dbReference type="SAM" id="Phobius"/>
    </source>
</evidence>
<proteinExistence type="predicted"/>
<evidence type="ECO:0000256" key="7">
    <source>
        <dbReference type="ARBA" id="ARBA00023136"/>
    </source>
</evidence>
<keyword evidence="2" id="KW-1003">Cell membrane</keyword>
<keyword evidence="5 8" id="KW-0812">Transmembrane</keyword>
<evidence type="ECO:0000313" key="9">
    <source>
        <dbReference type="EMBL" id="KXS32479.1"/>
    </source>
</evidence>
<dbReference type="GO" id="GO:0015628">
    <property type="term" value="P:protein secretion by the type II secretion system"/>
    <property type="evidence" value="ECO:0007669"/>
    <property type="project" value="TreeGrafter"/>
</dbReference>
<feature type="transmembrane region" description="Helical" evidence="8">
    <location>
        <begin position="21"/>
        <end position="42"/>
    </location>
</feature>
<comment type="caution">
    <text evidence="9">The sequence shown here is derived from an EMBL/GenBank/DDBJ whole genome shotgun (WGS) entry which is preliminary data.</text>
</comment>
<evidence type="ECO:0000256" key="2">
    <source>
        <dbReference type="ARBA" id="ARBA00022475"/>
    </source>
</evidence>
<keyword evidence="4" id="KW-0997">Cell inner membrane</keyword>
<keyword evidence="7 8" id="KW-0472">Membrane</keyword>
<sequence>MRSSSNRDNGNRAGKHTGFTLIELLVAISVLGVIAVLGWRGLDSIVRARIALTSNLEQTRGMQLAFAQLQSDCAHLASPYMLPNRAPLVAVQDQLTLIRTVFADDQPTFLQVISYRVQDGVLTRRESVATRDLRQLDTLWQSAISNTDMSSAVALQAGISAMTIRFWVNGGNAWLTNLGIVTPPPVVPGSAPGPALLTGLEVTMQLRGRNTGLLKIFLLGAV</sequence>
<evidence type="ECO:0000256" key="1">
    <source>
        <dbReference type="ARBA" id="ARBA00004377"/>
    </source>
</evidence>
<dbReference type="Proteomes" id="UP000070578">
    <property type="component" value="Unassembled WGS sequence"/>
</dbReference>
<dbReference type="NCBIfam" id="TIGR02532">
    <property type="entry name" value="IV_pilin_GFxxxE"/>
    <property type="match status" value="1"/>
</dbReference>
<evidence type="ECO:0000313" key="10">
    <source>
        <dbReference type="Proteomes" id="UP000070578"/>
    </source>
</evidence>
<dbReference type="EMBL" id="LSLI01000028">
    <property type="protein sequence ID" value="KXS32479.1"/>
    <property type="molecule type" value="Genomic_DNA"/>
</dbReference>
<evidence type="ECO:0000256" key="3">
    <source>
        <dbReference type="ARBA" id="ARBA00022481"/>
    </source>
</evidence>
<comment type="subcellular location">
    <subcellularLocation>
        <location evidence="1">Cell inner membrane</location>
        <topology evidence="1">Single-pass membrane protein</topology>
    </subcellularLocation>
</comment>
<reference evidence="9 10" key="1">
    <citation type="submission" date="2016-02" db="EMBL/GenBank/DDBJ databases">
        <authorList>
            <person name="Wen L."/>
            <person name="He K."/>
            <person name="Yang H."/>
        </authorList>
    </citation>
    <scope>NUCLEOTIDE SEQUENCE [LARGE SCALE GENOMIC DNA]</scope>
    <source>
        <strain evidence="9">ShG14-8</strain>
    </source>
</reference>
<dbReference type="InterPro" id="IPR045584">
    <property type="entry name" value="Pilin-like"/>
</dbReference>
<organism evidence="9 10">
    <name type="scientific">Candidatus Gallionella acididurans</name>
    <dbReference type="NCBI Taxonomy" id="1796491"/>
    <lineage>
        <taxon>Bacteria</taxon>
        <taxon>Pseudomonadati</taxon>
        <taxon>Pseudomonadota</taxon>
        <taxon>Betaproteobacteria</taxon>
        <taxon>Nitrosomonadales</taxon>
        <taxon>Gallionellaceae</taxon>
        <taxon>Gallionella</taxon>
    </lineage>
</organism>
<keyword evidence="3" id="KW-0488">Methylation</keyword>